<feature type="domain" description="Semialdehyde dehydrogenase NAD-binding" evidence="9">
    <location>
        <begin position="3"/>
        <end position="151"/>
    </location>
</feature>
<keyword evidence="2 7" id="KW-0055">Arginine biosynthesis</keyword>
<evidence type="ECO:0000259" key="9">
    <source>
        <dbReference type="SMART" id="SM00859"/>
    </source>
</evidence>
<dbReference type="InterPro" id="IPR050085">
    <property type="entry name" value="AGPR"/>
</dbReference>
<dbReference type="Gene3D" id="3.30.360.10">
    <property type="entry name" value="Dihydrodipicolinate Reductase, domain 2"/>
    <property type="match status" value="1"/>
</dbReference>
<evidence type="ECO:0000313" key="10">
    <source>
        <dbReference type="EMBL" id="TDQ59424.1"/>
    </source>
</evidence>
<dbReference type="NCBIfam" id="TIGR01850">
    <property type="entry name" value="argC"/>
    <property type="match status" value="1"/>
</dbReference>
<comment type="caution">
    <text evidence="10">The sequence shown here is derived from an EMBL/GenBank/DDBJ whole genome shotgun (WGS) entry which is preliminary data.</text>
</comment>
<evidence type="ECO:0000313" key="11">
    <source>
        <dbReference type="Proteomes" id="UP000295657"/>
    </source>
</evidence>
<dbReference type="Pfam" id="PF22698">
    <property type="entry name" value="Semialdhyde_dhC_1"/>
    <property type="match status" value="1"/>
</dbReference>
<dbReference type="GO" id="GO:0070401">
    <property type="term" value="F:NADP+ binding"/>
    <property type="evidence" value="ECO:0007669"/>
    <property type="project" value="InterPro"/>
</dbReference>
<reference evidence="10 11" key="1">
    <citation type="submission" date="2019-03" db="EMBL/GenBank/DDBJ databases">
        <title>Genomic Encyclopedia of Type Strains, Phase IV (KMG-IV): sequencing the most valuable type-strain genomes for metagenomic binning, comparative biology and taxonomic classification.</title>
        <authorList>
            <person name="Goeker M."/>
        </authorList>
    </citation>
    <scope>NUCLEOTIDE SEQUENCE [LARGE SCALE GENOMIC DNA]</scope>
    <source>
        <strain evidence="10 11">DSM 28403</strain>
    </source>
</reference>
<dbReference type="InterPro" id="IPR058924">
    <property type="entry name" value="AGPR_dimerisation_dom"/>
</dbReference>
<dbReference type="InterPro" id="IPR023013">
    <property type="entry name" value="AGPR_AS"/>
</dbReference>
<evidence type="ECO:0000256" key="3">
    <source>
        <dbReference type="ARBA" id="ARBA00022605"/>
    </source>
</evidence>
<evidence type="ECO:0000256" key="8">
    <source>
        <dbReference type="PROSITE-ProRule" id="PRU10010"/>
    </source>
</evidence>
<protein>
    <recommendedName>
        <fullName evidence="7">N-acetyl-gamma-glutamyl-phosphate reductase</fullName>
        <shortName evidence="7">AGPR</shortName>
        <ecNumber evidence="7">1.2.1.38</ecNumber>
    </recommendedName>
    <alternativeName>
        <fullName evidence="7">N-acetyl-glutamate semialdehyde dehydrogenase</fullName>
        <shortName evidence="7">NAGSA dehydrogenase</shortName>
    </alternativeName>
</protein>
<dbReference type="Proteomes" id="UP000295657">
    <property type="component" value="Unassembled WGS sequence"/>
</dbReference>
<keyword evidence="3 7" id="KW-0028">Amino-acid biosynthesis</keyword>
<dbReference type="Gene3D" id="3.40.50.720">
    <property type="entry name" value="NAD(P)-binding Rossmann-like Domain"/>
    <property type="match status" value="1"/>
</dbReference>
<keyword evidence="11" id="KW-1185">Reference proteome</keyword>
<dbReference type="UniPathway" id="UPA00068">
    <property type="reaction ID" value="UER00108"/>
</dbReference>
<dbReference type="InterPro" id="IPR000534">
    <property type="entry name" value="Semialdehyde_DH_NAD-bd"/>
</dbReference>
<sequence length="339" mass="36824">MKKAIVIGASGYTGAELVRILVRHPHFDLSGLYVSGNSLDAGKPISALYPQLGQICDLSLQPLPEKNSEAMSALARSADLVFLATAHEVSHELAPLFLQQGCKVFDLSGAYRVNRADFYPRFYGFEHRYPELLQQAVYGLAEWNAEQIRHGDLVAVAGCYPTVSQLCLKPLIEKGLLDLSLPPIINAVSGVSGAGRKASLTSAFCEVSLNAYGVFNHRHQPEIATHLGTEVIFTPHLGNFKRGILATITAKLQKGVDDEKIRSAYAGYYHDKPLIRLYTQGLPSIKGVEFLPYCDIGFACKEGYIIIIGAEDNLLKGAAAQAVQCANIRYGLAETLGLC</sequence>
<evidence type="ECO:0000256" key="5">
    <source>
        <dbReference type="ARBA" id="ARBA00023002"/>
    </source>
</evidence>
<dbReference type="SMART" id="SM00859">
    <property type="entry name" value="Semialdhyde_dh"/>
    <property type="match status" value="1"/>
</dbReference>
<dbReference type="SUPFAM" id="SSF51735">
    <property type="entry name" value="NAD(P)-binding Rossmann-fold domains"/>
    <property type="match status" value="1"/>
</dbReference>
<comment type="similarity">
    <text evidence="7">Belongs to the NAGSA dehydrogenase family. Type 1 subfamily.</text>
</comment>
<dbReference type="CDD" id="cd17895">
    <property type="entry name" value="AGPR_1_N"/>
    <property type="match status" value="1"/>
</dbReference>
<name>A0A4R6VC13_9PAST</name>
<keyword evidence="4 7" id="KW-0521">NADP</keyword>
<dbReference type="PROSITE" id="PS01224">
    <property type="entry name" value="ARGC"/>
    <property type="match status" value="1"/>
</dbReference>
<evidence type="ECO:0000256" key="1">
    <source>
        <dbReference type="ARBA" id="ARBA00004862"/>
    </source>
</evidence>
<dbReference type="GO" id="GO:0005737">
    <property type="term" value="C:cytoplasm"/>
    <property type="evidence" value="ECO:0007669"/>
    <property type="project" value="UniProtKB-SubCell"/>
</dbReference>
<gene>
    <name evidence="7" type="primary">argC</name>
    <name evidence="10" type="ORF">EDC45_0071</name>
</gene>
<dbReference type="EC" id="1.2.1.38" evidence="7"/>
<dbReference type="AlphaFoldDB" id="A0A4R6VC13"/>
<dbReference type="GO" id="GO:0051287">
    <property type="term" value="F:NAD binding"/>
    <property type="evidence" value="ECO:0007669"/>
    <property type="project" value="InterPro"/>
</dbReference>
<comment type="function">
    <text evidence="7">Catalyzes the NADPH-dependent reduction of N-acetyl-5-glutamyl phosphate to yield N-acetyl-L-glutamate 5-semialdehyde.</text>
</comment>
<proteinExistence type="inferred from homology"/>
<dbReference type="RefSeq" id="WP_133542337.1">
    <property type="nucleotide sequence ID" value="NZ_SNYQ01000001.1"/>
</dbReference>
<dbReference type="InterPro" id="IPR000706">
    <property type="entry name" value="AGPR_type-1"/>
</dbReference>
<feature type="active site" evidence="7 8">
    <location>
        <position position="159"/>
    </location>
</feature>
<dbReference type="FunFam" id="3.30.360.10:FF:000014">
    <property type="entry name" value="N-acetyl-gamma-glutamyl-phosphate reductase"/>
    <property type="match status" value="1"/>
</dbReference>
<keyword evidence="5 7" id="KW-0560">Oxidoreductase</keyword>
<dbReference type="GO" id="GO:0006526">
    <property type="term" value="P:L-arginine biosynthetic process"/>
    <property type="evidence" value="ECO:0007669"/>
    <property type="project" value="UniProtKB-UniRule"/>
</dbReference>
<evidence type="ECO:0000256" key="4">
    <source>
        <dbReference type="ARBA" id="ARBA00022857"/>
    </source>
</evidence>
<keyword evidence="7" id="KW-0963">Cytoplasm</keyword>
<evidence type="ECO:0000256" key="6">
    <source>
        <dbReference type="ARBA" id="ARBA00050557"/>
    </source>
</evidence>
<organism evidence="10 11">
    <name type="scientific">Mesocricetibacter intestinalis</name>
    <dbReference type="NCBI Taxonomy" id="1521930"/>
    <lineage>
        <taxon>Bacteria</taxon>
        <taxon>Pseudomonadati</taxon>
        <taxon>Pseudomonadota</taxon>
        <taxon>Gammaproteobacteria</taxon>
        <taxon>Pasteurellales</taxon>
        <taxon>Pasteurellaceae</taxon>
        <taxon>Mesocricetibacter</taxon>
    </lineage>
</organism>
<dbReference type="SUPFAM" id="SSF55347">
    <property type="entry name" value="Glyceraldehyde-3-phosphate dehydrogenase-like, C-terminal domain"/>
    <property type="match status" value="1"/>
</dbReference>
<evidence type="ECO:0000256" key="7">
    <source>
        <dbReference type="HAMAP-Rule" id="MF_00150"/>
    </source>
</evidence>
<dbReference type="PANTHER" id="PTHR32338:SF10">
    <property type="entry name" value="N-ACETYL-GAMMA-GLUTAMYL-PHOSPHATE REDUCTASE, CHLOROPLASTIC-RELATED"/>
    <property type="match status" value="1"/>
</dbReference>
<dbReference type="PANTHER" id="PTHR32338">
    <property type="entry name" value="N-ACETYL-GAMMA-GLUTAMYL-PHOSPHATE REDUCTASE, CHLOROPLASTIC-RELATED-RELATED"/>
    <property type="match status" value="1"/>
</dbReference>
<dbReference type="EMBL" id="SNYQ01000001">
    <property type="protein sequence ID" value="TDQ59424.1"/>
    <property type="molecule type" value="Genomic_DNA"/>
</dbReference>
<comment type="pathway">
    <text evidence="1 7">Amino-acid biosynthesis; L-arginine biosynthesis; N(2)-acetyl-L-ornithine from L-glutamate: step 3/4.</text>
</comment>
<evidence type="ECO:0000256" key="2">
    <source>
        <dbReference type="ARBA" id="ARBA00022571"/>
    </source>
</evidence>
<dbReference type="InterPro" id="IPR036291">
    <property type="entry name" value="NAD(P)-bd_dom_sf"/>
</dbReference>
<comment type="subcellular location">
    <subcellularLocation>
        <location evidence="7">Cytoplasm</location>
    </subcellularLocation>
</comment>
<dbReference type="Pfam" id="PF01118">
    <property type="entry name" value="Semialdhyde_dh"/>
    <property type="match status" value="1"/>
</dbReference>
<dbReference type="CDD" id="cd23934">
    <property type="entry name" value="AGPR_1_C"/>
    <property type="match status" value="1"/>
</dbReference>
<comment type="catalytic activity">
    <reaction evidence="6 7">
        <text>N-acetyl-L-glutamate 5-semialdehyde + phosphate + NADP(+) = N-acetyl-L-glutamyl 5-phosphate + NADPH + H(+)</text>
        <dbReference type="Rhea" id="RHEA:21588"/>
        <dbReference type="ChEBI" id="CHEBI:15378"/>
        <dbReference type="ChEBI" id="CHEBI:29123"/>
        <dbReference type="ChEBI" id="CHEBI:43474"/>
        <dbReference type="ChEBI" id="CHEBI:57783"/>
        <dbReference type="ChEBI" id="CHEBI:57936"/>
        <dbReference type="ChEBI" id="CHEBI:58349"/>
        <dbReference type="EC" id="1.2.1.38"/>
    </reaction>
</comment>
<dbReference type="HAMAP" id="MF_00150">
    <property type="entry name" value="ArgC_type1"/>
    <property type="match status" value="1"/>
</dbReference>
<accession>A0A4R6VC13</accession>
<dbReference type="OrthoDB" id="9801289at2"/>
<dbReference type="GO" id="GO:0003942">
    <property type="term" value="F:N-acetyl-gamma-glutamyl-phosphate reductase activity"/>
    <property type="evidence" value="ECO:0007669"/>
    <property type="project" value="UniProtKB-UniRule"/>
</dbReference>